<dbReference type="InterPro" id="IPR008462">
    <property type="entry name" value="CsbD"/>
</dbReference>
<sequence>MDENRIEGTVRNLAGRTEEAVGAATGDHDTEARGAARRIAGQAQQTVGHAADEARDYVKDQPLTALLIAGGVGFLLGALIVRH</sequence>
<keyword evidence="2" id="KW-0472">Membrane</keyword>
<dbReference type="AlphaFoldDB" id="A0A0D6P3C9"/>
<dbReference type="Gene3D" id="1.10.1470.10">
    <property type="entry name" value="YjbJ"/>
    <property type="match status" value="1"/>
</dbReference>
<keyword evidence="5" id="KW-1185">Reference proteome</keyword>
<dbReference type="InterPro" id="IPR050423">
    <property type="entry name" value="UPF0337_stress_rsp"/>
</dbReference>
<dbReference type="PANTHER" id="PTHR34977:SF1">
    <property type="entry name" value="UPF0337 PROTEIN YJBJ"/>
    <property type="match status" value="1"/>
</dbReference>
<proteinExistence type="inferred from homology"/>
<keyword evidence="2" id="KW-0812">Transmembrane</keyword>
<organism evidence="4 5">
    <name type="scientific">Acidisphaera rubrifaciens HS-AP3</name>
    <dbReference type="NCBI Taxonomy" id="1231350"/>
    <lineage>
        <taxon>Bacteria</taxon>
        <taxon>Pseudomonadati</taxon>
        <taxon>Pseudomonadota</taxon>
        <taxon>Alphaproteobacteria</taxon>
        <taxon>Acetobacterales</taxon>
        <taxon>Acetobacteraceae</taxon>
        <taxon>Acidisphaera</taxon>
    </lineage>
</organism>
<name>A0A0D6P3C9_9PROT</name>
<evidence type="ECO:0000256" key="1">
    <source>
        <dbReference type="ARBA" id="ARBA00009129"/>
    </source>
</evidence>
<dbReference type="PANTHER" id="PTHR34977">
    <property type="entry name" value="UPF0337 PROTEIN YJBJ"/>
    <property type="match status" value="1"/>
</dbReference>
<dbReference type="OrthoDB" id="9796058at2"/>
<evidence type="ECO:0000256" key="2">
    <source>
        <dbReference type="SAM" id="Phobius"/>
    </source>
</evidence>
<evidence type="ECO:0000313" key="5">
    <source>
        <dbReference type="Proteomes" id="UP000032680"/>
    </source>
</evidence>
<comment type="similarity">
    <text evidence="1">Belongs to the UPF0337 (CsbD) family.</text>
</comment>
<dbReference type="EMBL" id="BANB01000080">
    <property type="protein sequence ID" value="GAN76265.1"/>
    <property type="molecule type" value="Genomic_DNA"/>
</dbReference>
<keyword evidence="2" id="KW-1133">Transmembrane helix</keyword>
<reference evidence="4 5" key="1">
    <citation type="submission" date="2012-11" db="EMBL/GenBank/DDBJ databases">
        <title>Whole genome sequence of Acidisphaera rubrifaciens HS-AP3.</title>
        <authorList>
            <person name="Azuma Y."/>
            <person name="Higashiura N."/>
            <person name="Hirakawa H."/>
            <person name="Matsushita K."/>
        </authorList>
    </citation>
    <scope>NUCLEOTIDE SEQUENCE [LARGE SCALE GENOMIC DNA]</scope>
    <source>
        <strain evidence="4 5">HS-AP3</strain>
    </source>
</reference>
<gene>
    <name evidence="4" type="ORF">Asru_0080_09</name>
</gene>
<dbReference type="Proteomes" id="UP000032680">
    <property type="component" value="Unassembled WGS sequence"/>
</dbReference>
<comment type="caution">
    <text evidence="4">The sequence shown here is derived from an EMBL/GenBank/DDBJ whole genome shotgun (WGS) entry which is preliminary data.</text>
</comment>
<dbReference type="InterPro" id="IPR036629">
    <property type="entry name" value="YjbJ_sf"/>
</dbReference>
<dbReference type="SUPFAM" id="SSF69047">
    <property type="entry name" value="Hypothetical protein YjbJ"/>
    <property type="match status" value="1"/>
</dbReference>
<feature type="transmembrane region" description="Helical" evidence="2">
    <location>
        <begin position="63"/>
        <end position="81"/>
    </location>
</feature>
<feature type="domain" description="CsbD-like" evidence="3">
    <location>
        <begin position="4"/>
        <end position="56"/>
    </location>
</feature>
<protein>
    <recommendedName>
        <fullName evidence="3">CsbD-like domain-containing protein</fullName>
    </recommendedName>
</protein>
<dbReference type="RefSeq" id="WP_048860064.1">
    <property type="nucleotide sequence ID" value="NZ_BANB01000080.1"/>
</dbReference>
<evidence type="ECO:0000259" key="3">
    <source>
        <dbReference type="Pfam" id="PF05532"/>
    </source>
</evidence>
<dbReference type="Pfam" id="PF05532">
    <property type="entry name" value="CsbD"/>
    <property type="match status" value="1"/>
</dbReference>
<evidence type="ECO:0000313" key="4">
    <source>
        <dbReference type="EMBL" id="GAN76265.1"/>
    </source>
</evidence>
<accession>A0A0D6P3C9</accession>